<dbReference type="EMBL" id="CM010717">
    <property type="protein sequence ID" value="RZC55150.1"/>
    <property type="molecule type" value="Genomic_DNA"/>
</dbReference>
<proteinExistence type="predicted"/>
<dbReference type="OrthoDB" id="337038at2759"/>
<dbReference type="Gene3D" id="3.40.33.10">
    <property type="entry name" value="CAP"/>
    <property type="match status" value="1"/>
</dbReference>
<keyword evidence="4" id="KW-1185">Reference proteome</keyword>
<feature type="chain" id="PRO_5021459885" description="SCP domain-containing protein" evidence="1">
    <location>
        <begin position="27"/>
        <end position="210"/>
    </location>
</feature>
<protein>
    <recommendedName>
        <fullName evidence="2">SCP domain-containing protein</fullName>
    </recommendedName>
</protein>
<dbReference type="InterPro" id="IPR014044">
    <property type="entry name" value="CAP_dom"/>
</dbReference>
<dbReference type="FunFam" id="3.40.33.10:FF:000004">
    <property type="entry name" value="CAP, cysteine-rich secretory protein, antigen 5"/>
    <property type="match status" value="1"/>
</dbReference>
<accession>A0A4Y7J514</accession>
<organism evidence="3 4">
    <name type="scientific">Papaver somniferum</name>
    <name type="common">Opium poppy</name>
    <dbReference type="NCBI Taxonomy" id="3469"/>
    <lineage>
        <taxon>Eukaryota</taxon>
        <taxon>Viridiplantae</taxon>
        <taxon>Streptophyta</taxon>
        <taxon>Embryophyta</taxon>
        <taxon>Tracheophyta</taxon>
        <taxon>Spermatophyta</taxon>
        <taxon>Magnoliopsida</taxon>
        <taxon>Ranunculales</taxon>
        <taxon>Papaveraceae</taxon>
        <taxon>Papaveroideae</taxon>
        <taxon>Papaver</taxon>
    </lineage>
</organism>
<keyword evidence="1" id="KW-0732">Signal</keyword>
<evidence type="ECO:0000313" key="3">
    <source>
        <dbReference type="EMBL" id="RZC55150.1"/>
    </source>
</evidence>
<gene>
    <name evidence="3" type="ORF">C5167_014005</name>
</gene>
<reference evidence="3 4" key="1">
    <citation type="journal article" date="2018" name="Science">
        <title>The opium poppy genome and morphinan production.</title>
        <authorList>
            <person name="Guo L."/>
            <person name="Winzer T."/>
            <person name="Yang X."/>
            <person name="Li Y."/>
            <person name="Ning Z."/>
            <person name="He Z."/>
            <person name="Teodor R."/>
            <person name="Lu Y."/>
            <person name="Bowser T.A."/>
            <person name="Graham I.A."/>
            <person name="Ye K."/>
        </authorList>
    </citation>
    <scope>NUCLEOTIDE SEQUENCE [LARGE SCALE GENOMIC DNA]</scope>
    <source>
        <strain evidence="4">cv. HN1</strain>
        <tissue evidence="3">Leaves</tissue>
    </source>
</reference>
<dbReference type="Proteomes" id="UP000316621">
    <property type="component" value="Chromosome 3"/>
</dbReference>
<dbReference type="STRING" id="3469.A0A4Y7J514"/>
<dbReference type="SMART" id="SM00198">
    <property type="entry name" value="SCP"/>
    <property type="match status" value="1"/>
</dbReference>
<dbReference type="OMA" id="RYQRDKM"/>
<dbReference type="InterPro" id="IPR001283">
    <property type="entry name" value="CRISP-related"/>
</dbReference>
<evidence type="ECO:0000313" key="4">
    <source>
        <dbReference type="Proteomes" id="UP000316621"/>
    </source>
</evidence>
<feature type="signal peptide" evidence="1">
    <location>
        <begin position="1"/>
        <end position="26"/>
    </location>
</feature>
<dbReference type="AlphaFoldDB" id="A0A4Y7J514"/>
<evidence type="ECO:0000256" key="1">
    <source>
        <dbReference type="SAM" id="SignalP"/>
    </source>
</evidence>
<dbReference type="Pfam" id="PF00188">
    <property type="entry name" value="CAP"/>
    <property type="match status" value="1"/>
</dbReference>
<dbReference type="CDD" id="cd05381">
    <property type="entry name" value="CAP_PR-1"/>
    <property type="match status" value="1"/>
</dbReference>
<dbReference type="InterPro" id="IPR035940">
    <property type="entry name" value="CAP_sf"/>
</dbReference>
<dbReference type="Gramene" id="RZC55150">
    <property type="protein sequence ID" value="RZC55150"/>
    <property type="gene ID" value="C5167_014005"/>
</dbReference>
<feature type="domain" description="SCP" evidence="2">
    <location>
        <begin position="69"/>
        <end position="206"/>
    </location>
</feature>
<dbReference type="PRINTS" id="PR00837">
    <property type="entry name" value="V5TPXLIKE"/>
</dbReference>
<sequence length="210" mass="23536">MARFFMVPYHIFLVLVALSTTSLTIAFVPSTLVAPPPLQPKTTVPPAQAHLRAPTVSPSNYRKPKPLTSAAKEFLAAHNKARAEVNVAPLKWSDKLAHDTDMLVRYQRDKKNCRFADMSLTQYGMNQMWASGMRVTPTRAVGLWLQSKKHYSYQKNTCAPRHDNCGVYKQVVWKKTSEVGCAQAKCGRDGSTISICFYYPPGNVIGERPY</sequence>
<dbReference type="SUPFAM" id="SSF55797">
    <property type="entry name" value="PR-1-like"/>
    <property type="match status" value="1"/>
</dbReference>
<evidence type="ECO:0000259" key="2">
    <source>
        <dbReference type="SMART" id="SM00198"/>
    </source>
</evidence>
<name>A0A4Y7J514_PAPSO</name>
<dbReference type="PANTHER" id="PTHR10334">
    <property type="entry name" value="CYSTEINE-RICH SECRETORY PROTEIN-RELATED"/>
    <property type="match status" value="1"/>
</dbReference>